<dbReference type="AlphaFoldDB" id="A0A914X6F2"/>
<feature type="region of interest" description="Disordered" evidence="2">
    <location>
        <begin position="1120"/>
        <end position="1186"/>
    </location>
</feature>
<name>A0A914X6F2_9BILA</name>
<proteinExistence type="predicted"/>
<feature type="coiled-coil region" evidence="1">
    <location>
        <begin position="1002"/>
        <end position="1036"/>
    </location>
</feature>
<feature type="coiled-coil region" evidence="1">
    <location>
        <begin position="107"/>
        <end position="324"/>
    </location>
</feature>
<feature type="coiled-coil region" evidence="1">
    <location>
        <begin position="503"/>
        <end position="548"/>
    </location>
</feature>
<feature type="coiled-coil region" evidence="1">
    <location>
        <begin position="839"/>
        <end position="873"/>
    </location>
</feature>
<accession>A0A914X6F2</accession>
<sequence>MTDLALTAGASLLKKATGLGGGGDNEDAGKKKEQTKILKESIKAGRLKTELGNERGEKEKALLQLRKNETAVESLTANFDSVRVKSQDLQLTVQQLSFQVNGREEEIRRISQQLSEKNGEVQQLKTEVEAVRLKLREEEVHRIEKSSAYDILDARFKEEEKKRQEQQLHVLQKDKELRKLNIRLEEERDKYKEQLKHKEDLIQQFNTDLESESKKYGELEDQLSQMSELHPGVRALLTDRAVLDKLQSKRTKIRDLEAKVSQLQTKLVEDQHDHDRKQREAHENVEKQLRESAQTANQKEAELKKFYERKLQNMEETSKKQEYQLLERADTANNRLLEVIKEKDTKLLEVQVESEKQLKLFFSKEESLKGEITMMKAEYENKLLQNMTTYQEQLQRQAVEYRQSCETAKTEADKQRCFYEKKLQNIDETKKQLESQLLHREDIATNRLMEVINEKDTKMLEAQVESEKQLKMFFRKEESLKGEIAMMKVEYENKIMRNNITFQEQLQQKAAEYQQNCDTAKMEMDKQKDFYEKKLQDMDENSKKQECQLLERADTANNRLLEVIKEKDMKLLEAQVESEKQLKLFFSKEESLKGEITMMKAEYENKLLRNNTSYQEQLQSQAAEYRQSCETAKMEMDKQRYFYEKKLQDMDENSKQKEFQLLERTDTASNRLLEVIKEKDTKLLEAQVESEKQLKLFFRKEESLKGEIAKMKTEYENKLLQTNTTFQEQLQIQAAEYQKNCDTAKMEMNEVKDFYEKKLQDMNEASKEKECQLLERADTASNRLLEVIKEKGAKLLEAQVESDNQLKLFFNKEESLKGEIAMMKVEHENKLLQNMTTYQEQLQRQMVEYEGKKEKIKLAMNTLKEELEKKIKETNTVAERQLQCQLNTFLHEQKHAEIVLKETQTEWDKKLQECRVNCEKQLQHQAEQSAAREEILKKEQMAIKQSFLEQIDKMTVKYLEGDQYSKTLLLETISEKDKQLTLVKAEYDRKIEEIESGHRECLSELHIQLTRSESEIKNLQIKNDELALKFSDLNAEVVKEIKKREEHANVLEVLCLQQIEMRSQGQTTRKNHQSAEQLDKFVAAIADHSKKMKNEAQRLVNDQASQSSLLAFESSVQSRSSTSIDDLSTDTTIEPLSNAPPNAEAPSDTDAILNADASASATDLSGAEVTPSDADAPLAADDSSNH</sequence>
<dbReference type="WBParaSite" id="PSAMB.scaffold670size44143.g7809.t1">
    <property type="protein sequence ID" value="PSAMB.scaffold670size44143.g7809.t1"/>
    <property type="gene ID" value="PSAMB.scaffold670size44143.g7809"/>
</dbReference>
<organism evidence="3 4">
    <name type="scientific">Plectus sambesii</name>
    <dbReference type="NCBI Taxonomy" id="2011161"/>
    <lineage>
        <taxon>Eukaryota</taxon>
        <taxon>Metazoa</taxon>
        <taxon>Ecdysozoa</taxon>
        <taxon>Nematoda</taxon>
        <taxon>Chromadorea</taxon>
        <taxon>Plectida</taxon>
        <taxon>Plectina</taxon>
        <taxon>Plectoidea</taxon>
        <taxon>Plectidae</taxon>
        <taxon>Plectus</taxon>
    </lineage>
</organism>
<keyword evidence="3" id="KW-1185">Reference proteome</keyword>
<dbReference type="Proteomes" id="UP000887566">
    <property type="component" value="Unplaced"/>
</dbReference>
<feature type="compositionally biased region" description="Low complexity" evidence="2">
    <location>
        <begin position="1120"/>
        <end position="1133"/>
    </location>
</feature>
<protein>
    <submittedName>
        <fullName evidence="4">Uncharacterized protein</fullName>
    </submittedName>
</protein>
<evidence type="ECO:0000256" key="1">
    <source>
        <dbReference type="SAM" id="Coils"/>
    </source>
</evidence>
<evidence type="ECO:0000313" key="3">
    <source>
        <dbReference type="Proteomes" id="UP000887566"/>
    </source>
</evidence>
<reference evidence="4" key="1">
    <citation type="submission" date="2022-11" db="UniProtKB">
        <authorList>
            <consortium name="WormBaseParasite"/>
        </authorList>
    </citation>
    <scope>IDENTIFICATION</scope>
</reference>
<evidence type="ECO:0000313" key="4">
    <source>
        <dbReference type="WBParaSite" id="PSAMB.scaffold670size44143.g7809.t1"/>
    </source>
</evidence>
<evidence type="ECO:0000256" key="2">
    <source>
        <dbReference type="SAM" id="MobiDB-lite"/>
    </source>
</evidence>
<feature type="compositionally biased region" description="Low complexity" evidence="2">
    <location>
        <begin position="1171"/>
        <end position="1186"/>
    </location>
</feature>
<feature type="region of interest" description="Disordered" evidence="2">
    <location>
        <begin position="15"/>
        <end position="35"/>
    </location>
</feature>
<keyword evidence="1" id="KW-0175">Coiled coil</keyword>
<feature type="coiled-coil region" evidence="1">
    <location>
        <begin position="727"/>
        <end position="772"/>
    </location>
</feature>